<gene>
    <name evidence="1" type="ORF">V2E39_17385</name>
</gene>
<dbReference type="RefSeq" id="WP_330937484.1">
    <property type="nucleotide sequence ID" value="NZ_JAZGJU010000040.1"/>
</dbReference>
<evidence type="ECO:0000313" key="2">
    <source>
        <dbReference type="Proteomes" id="UP001350005"/>
    </source>
</evidence>
<dbReference type="Proteomes" id="UP001350005">
    <property type="component" value="Unassembled WGS sequence"/>
</dbReference>
<accession>A0ABU7R365</accession>
<keyword evidence="2" id="KW-1185">Reference proteome</keyword>
<protein>
    <submittedName>
        <fullName evidence="1">Uncharacterized protein</fullName>
    </submittedName>
</protein>
<evidence type="ECO:0000313" key="1">
    <source>
        <dbReference type="EMBL" id="MEE6129176.1"/>
    </source>
</evidence>
<organism evidence="1 2">
    <name type="scientific">Chryseobacterium arthrosphaerae</name>
    <dbReference type="NCBI Taxonomy" id="651561"/>
    <lineage>
        <taxon>Bacteria</taxon>
        <taxon>Pseudomonadati</taxon>
        <taxon>Bacteroidota</taxon>
        <taxon>Flavobacteriia</taxon>
        <taxon>Flavobacteriales</taxon>
        <taxon>Weeksellaceae</taxon>
        <taxon>Chryseobacterium group</taxon>
        <taxon>Chryseobacterium</taxon>
    </lineage>
</organism>
<dbReference type="EMBL" id="JAZGJU010000040">
    <property type="protein sequence ID" value="MEE6129176.1"/>
    <property type="molecule type" value="Genomic_DNA"/>
</dbReference>
<proteinExistence type="predicted"/>
<name>A0ABU7R365_9FLAO</name>
<reference evidence="1 2" key="1">
    <citation type="submission" date="2024-01" db="EMBL/GenBank/DDBJ databases">
        <title>Whole genome of Chryseobacterium arthrosphaerae NNCa 2741.</title>
        <authorList>
            <person name="Boriskina E.V."/>
            <person name="Gordinskaya N.A."/>
            <person name="Kropotov V.S."/>
            <person name="Alekseeva A.E."/>
            <person name="Makhova M.A."/>
            <person name="Kryazhev D.V."/>
            <person name="Shkurkina I.S."/>
        </authorList>
    </citation>
    <scope>NUCLEOTIDE SEQUENCE [LARGE SCALE GENOMIC DNA]</scope>
    <source>
        <strain evidence="1 2">NNCa 2741</strain>
    </source>
</reference>
<comment type="caution">
    <text evidence="1">The sequence shown here is derived from an EMBL/GenBank/DDBJ whole genome shotgun (WGS) entry which is preliminary data.</text>
</comment>
<sequence length="513" mass="55478">MSDQVNITVTDLIPPANIATVDAGNVNGNTYNKAQLDEWKTNVQKNVTGGIKGEATPSSSPTPWATGQPDLFEKWEVKTAGVYTNFKDSGGTAIEVTAGEVAKSLVQLWVTNNVSKKVVTDLPSNLADNLIDERTATIGYVGSTGSINDTNTDYRKVRIDNLKPETNYHLSALSDYFHPSQSKNLVFFDSTGAFISRLAVTGKIFPFTTPTNTSHAYINVYVADDGDDLAQLGNYQLALFEGDFKKDQVKLTSYSALKSVVSASGLIPGDEITVMAGDASFRTTAISKNKISENIIVDGYDFGKLDITNDRVLAIDTLSCVARNSGGVWGFVEDADHTQKGIVSIENSTNSFRINYAKNYSKILALTVVTDETYAKYGISVGSSVGNGYSQVFFFGNRVDGVIGNNLTVENSGYLSGFSAVSQSSGTVTVTHAEITDSIPVITLNQPYNVKIVSFNDASFTFELYNSGTKITDFSNVKVNFVRTGSRALTNTEMAISSSNFWIQAIMENQIDL</sequence>